<dbReference type="EMBL" id="JACJHR010000033">
    <property type="protein sequence ID" value="MBB2502019.1"/>
    <property type="molecule type" value="Genomic_DNA"/>
</dbReference>
<dbReference type="Proteomes" id="UP000550260">
    <property type="component" value="Unassembled WGS sequence"/>
</dbReference>
<reference evidence="1 2" key="1">
    <citation type="submission" date="2020-08" db="EMBL/GenBank/DDBJ databases">
        <title>Amycolatopsis echigonensis JCM 21831.</title>
        <authorList>
            <person name="Tedsree N."/>
            <person name="Kuncharoen N."/>
            <person name="Likhitwitayawuid K."/>
            <person name="Tanasupawat S."/>
        </authorList>
    </citation>
    <scope>NUCLEOTIDE SEQUENCE [LARGE SCALE GENOMIC DNA]</scope>
    <source>
        <strain evidence="1 2">JCM 21831</strain>
    </source>
</reference>
<comment type="caution">
    <text evidence="1">The sequence shown here is derived from an EMBL/GenBank/DDBJ whole genome shotgun (WGS) entry which is preliminary data.</text>
</comment>
<dbReference type="AlphaFoldDB" id="A0A8E2B4L2"/>
<gene>
    <name evidence="1" type="ORF">H5411_23165</name>
</gene>
<organism evidence="1 2">
    <name type="scientific">Amycolatopsis echigonensis</name>
    <dbReference type="NCBI Taxonomy" id="2576905"/>
    <lineage>
        <taxon>Bacteria</taxon>
        <taxon>Bacillati</taxon>
        <taxon>Actinomycetota</taxon>
        <taxon>Actinomycetes</taxon>
        <taxon>Pseudonocardiales</taxon>
        <taxon>Pseudonocardiaceae</taxon>
        <taxon>Amycolatopsis</taxon>
    </lineage>
</organism>
<proteinExistence type="predicted"/>
<dbReference type="RefSeq" id="WP_143271456.1">
    <property type="nucleotide sequence ID" value="NZ_JACJHR010000033.1"/>
</dbReference>
<evidence type="ECO:0000313" key="1">
    <source>
        <dbReference type="EMBL" id="MBB2502019.1"/>
    </source>
</evidence>
<accession>A0A8E2B4L2</accession>
<name>A0A8E2B4L2_9PSEU</name>
<evidence type="ECO:0000313" key="2">
    <source>
        <dbReference type="Proteomes" id="UP000550260"/>
    </source>
</evidence>
<protein>
    <submittedName>
        <fullName evidence="1">Uncharacterized protein</fullName>
    </submittedName>
</protein>
<sequence length="118" mass="12808">MRISPTAPRCAERSEMESAGKTTVLPVVFQPRDSLDGCGRGLGAAECLGPLPPEDVAERMQELADRIVRLCDAYCRSSSLVADAECDTVEKESRWLVEASPDWIKGPILDAHFALFAG</sequence>